<dbReference type="VEuPathDB" id="FungiDB:MSYG_3057"/>
<gene>
    <name evidence="15" type="ORF">MSYG_3057</name>
</gene>
<feature type="active site" evidence="12">
    <location>
        <position position="124"/>
    </location>
</feature>
<evidence type="ECO:0000313" key="16">
    <source>
        <dbReference type="Proteomes" id="UP000186303"/>
    </source>
</evidence>
<dbReference type="Pfam" id="PF02099">
    <property type="entry name" value="Josephin"/>
    <property type="match status" value="1"/>
</dbReference>
<feature type="region of interest" description="Disordered" evidence="13">
    <location>
        <begin position="221"/>
        <end position="319"/>
    </location>
</feature>
<dbReference type="Gene3D" id="1.10.287.10">
    <property type="entry name" value="S15/NS1, RNA-binding"/>
    <property type="match status" value="1"/>
</dbReference>
<evidence type="ECO:0000256" key="4">
    <source>
        <dbReference type="ARBA" id="ARBA00022670"/>
    </source>
</evidence>
<keyword evidence="10" id="KW-0539">Nucleus</keyword>
<evidence type="ECO:0000256" key="10">
    <source>
        <dbReference type="ARBA" id="ARBA00023242"/>
    </source>
</evidence>
<protein>
    <recommendedName>
        <fullName evidence="3">ubiquitinyl hydrolase 1</fullName>
        <ecNumber evidence="3">3.4.19.12</ecNumber>
    </recommendedName>
</protein>
<evidence type="ECO:0000256" key="12">
    <source>
        <dbReference type="PROSITE-ProRule" id="PRU00331"/>
    </source>
</evidence>
<keyword evidence="8" id="KW-0805">Transcription regulation</keyword>
<feature type="domain" description="Josephin" evidence="14">
    <location>
        <begin position="11"/>
        <end position="188"/>
    </location>
</feature>
<dbReference type="EMBL" id="LT671824">
    <property type="protein sequence ID" value="SHO78710.1"/>
    <property type="molecule type" value="Genomic_DNA"/>
</dbReference>
<keyword evidence="16" id="KW-1185">Reference proteome</keyword>
<evidence type="ECO:0000256" key="2">
    <source>
        <dbReference type="ARBA" id="ARBA00004123"/>
    </source>
</evidence>
<dbReference type="GO" id="GO:0016579">
    <property type="term" value="P:protein deubiquitination"/>
    <property type="evidence" value="ECO:0007669"/>
    <property type="project" value="InterPro"/>
</dbReference>
<feature type="region of interest" description="Disordered" evidence="13">
    <location>
        <begin position="425"/>
        <end position="478"/>
    </location>
</feature>
<dbReference type="GO" id="GO:0004843">
    <property type="term" value="F:cysteine-type deubiquitinase activity"/>
    <property type="evidence" value="ECO:0007669"/>
    <property type="project" value="UniProtKB-EC"/>
</dbReference>
<evidence type="ECO:0000259" key="14">
    <source>
        <dbReference type="PROSITE" id="PS50957"/>
    </source>
</evidence>
<feature type="active site" evidence="11 12">
    <location>
        <position position="142"/>
    </location>
</feature>
<keyword evidence="6 12" id="KW-0378">Hydrolase</keyword>
<dbReference type="OrthoDB" id="10063692at2759"/>
<feature type="active site" description="Proton acceptor" evidence="11">
    <location>
        <position position="124"/>
    </location>
</feature>
<feature type="active site" description="Nucleophile" evidence="11">
    <location>
        <position position="26"/>
    </location>
</feature>
<dbReference type="AlphaFoldDB" id="A0A1M8A8C9"/>
<reference evidence="16" key="1">
    <citation type="journal article" date="2017" name="Nucleic Acids Res.">
        <title>Proteogenomics produces comprehensive and highly accurate protein-coding gene annotation in a complete genome assembly of Malassezia sympodialis.</title>
        <authorList>
            <person name="Zhu Y."/>
            <person name="Engstroem P.G."/>
            <person name="Tellgren-Roth C."/>
            <person name="Baudo C.D."/>
            <person name="Kennell J.C."/>
            <person name="Sun S."/>
            <person name="Billmyre R.B."/>
            <person name="Schroeder M.S."/>
            <person name="Andersson A."/>
            <person name="Holm T."/>
            <person name="Sigurgeirsson B."/>
            <person name="Wu G."/>
            <person name="Sankaranarayanan S.R."/>
            <person name="Siddharthan R."/>
            <person name="Sanyal K."/>
            <person name="Lundeberg J."/>
            <person name="Nystedt B."/>
            <person name="Boekhout T."/>
            <person name="Dawson T.L. Jr."/>
            <person name="Heitman J."/>
            <person name="Scheynius A."/>
            <person name="Lehtioe J."/>
        </authorList>
    </citation>
    <scope>NUCLEOTIDE SEQUENCE [LARGE SCALE GENOMIC DNA]</scope>
    <source>
        <strain evidence="16">ATCC 42132</strain>
    </source>
</reference>
<evidence type="ECO:0000313" key="15">
    <source>
        <dbReference type="EMBL" id="SHO78710.1"/>
    </source>
</evidence>
<dbReference type="PRINTS" id="PR01233">
    <property type="entry name" value="JOSEPHIN"/>
</dbReference>
<dbReference type="Pfam" id="PF23625">
    <property type="entry name" value="UIM_2"/>
    <property type="match status" value="2"/>
</dbReference>
<proteinExistence type="predicted"/>
<dbReference type="Gene3D" id="3.90.70.40">
    <property type="match status" value="1"/>
</dbReference>
<feature type="compositionally biased region" description="Polar residues" evidence="13">
    <location>
        <begin position="224"/>
        <end position="233"/>
    </location>
</feature>
<dbReference type="PANTHER" id="PTHR14159">
    <property type="entry name" value="ATAXIN-3-RELATED"/>
    <property type="match status" value="1"/>
</dbReference>
<name>A0A1M8A8C9_MALS4</name>
<accession>A0A1M8A8C9</accession>
<sequence length="478" mass="54191">MPGARPVDSLLSHIYHERQEPGSMMCAQHALNAILQGHFYDPSQLAQIADELAEHQRIELGIAMEGIDQNFHVDETGFFSVDVIDRALNAWDMGLVRWRPCRSLADRYEHPEREFAFLLNLESHWIALRGFGRNYKYWFNLNSYFERPQWIGDAYLSTFLEQLARESYTVFVVEPQGDVDPPETIADDLAEVSLASLRSEELDSDAVNENEDKELQRAIRESLTKTNADTSPSCPAPARRRTRRGRSSSDDDMGNTHGLSLPSEYTADQYIQPPFSGRRSQRKIGKLEPSGTSMENHDSNTSRHPRNSSSPPSTFQDEDLSFHSFHTHSSPFLHPVASLPMQDVDDDALELSDTGTADGNQEVDSIDIEDEQMQAVIAASLGQKYSISQRVLDETQRALRLRSIDNAKDTAQVPEDVERIRRLRESATEASNSEREQVEPTLVKKNTSFPETTDEEAEEKHANPSPEEMRRLRLARFG</sequence>
<dbReference type="Proteomes" id="UP000186303">
    <property type="component" value="Chromosome 4"/>
</dbReference>
<evidence type="ECO:0000256" key="8">
    <source>
        <dbReference type="ARBA" id="ARBA00023015"/>
    </source>
</evidence>
<keyword evidence="7" id="KW-0788">Thiol protease</keyword>
<comment type="subcellular location">
    <subcellularLocation>
        <location evidence="2">Nucleus</location>
    </subcellularLocation>
</comment>
<dbReference type="PANTHER" id="PTHR14159:SF0">
    <property type="entry name" value="ATAXIN-3-RELATED"/>
    <property type="match status" value="1"/>
</dbReference>
<evidence type="ECO:0000256" key="13">
    <source>
        <dbReference type="SAM" id="MobiDB-lite"/>
    </source>
</evidence>
<feature type="active site" evidence="12">
    <location>
        <position position="26"/>
    </location>
</feature>
<feature type="compositionally biased region" description="Basic and acidic residues" evidence="13">
    <location>
        <begin position="425"/>
        <end position="438"/>
    </location>
</feature>
<dbReference type="PROSITE" id="PS50957">
    <property type="entry name" value="JOSEPHIN"/>
    <property type="match status" value="1"/>
</dbReference>
<evidence type="ECO:0000256" key="11">
    <source>
        <dbReference type="PIRSR" id="PIRSR633865-1"/>
    </source>
</evidence>
<keyword evidence="5" id="KW-0833">Ubl conjugation pathway</keyword>
<organism evidence="15 16">
    <name type="scientific">Malassezia sympodialis (strain ATCC 42132)</name>
    <name type="common">Atopic eczema-associated yeast</name>
    <dbReference type="NCBI Taxonomy" id="1230383"/>
    <lineage>
        <taxon>Eukaryota</taxon>
        <taxon>Fungi</taxon>
        <taxon>Dikarya</taxon>
        <taxon>Basidiomycota</taxon>
        <taxon>Ustilaginomycotina</taxon>
        <taxon>Malasseziomycetes</taxon>
        <taxon>Malasseziales</taxon>
        <taxon>Malasseziaceae</taxon>
        <taxon>Malassezia</taxon>
    </lineage>
</organism>
<dbReference type="GO" id="GO:0006508">
    <property type="term" value="P:proteolysis"/>
    <property type="evidence" value="ECO:0007669"/>
    <property type="project" value="UniProtKB-KW"/>
</dbReference>
<dbReference type="GO" id="GO:0005634">
    <property type="term" value="C:nucleus"/>
    <property type="evidence" value="ECO:0007669"/>
    <property type="project" value="UniProtKB-SubCell"/>
</dbReference>
<feature type="compositionally biased region" description="Basic and acidic residues" evidence="13">
    <location>
        <begin position="458"/>
        <end position="471"/>
    </location>
</feature>
<comment type="catalytic activity">
    <reaction evidence="1">
        <text>Thiol-dependent hydrolysis of ester, thioester, amide, peptide and isopeptide bonds formed by the C-terminal Gly of ubiquitin (a 76-residue protein attached to proteins as an intracellular targeting signal).</text>
        <dbReference type="EC" id="3.4.19.12"/>
    </reaction>
</comment>
<evidence type="ECO:0000256" key="1">
    <source>
        <dbReference type="ARBA" id="ARBA00000707"/>
    </source>
</evidence>
<evidence type="ECO:0000256" key="3">
    <source>
        <dbReference type="ARBA" id="ARBA00012759"/>
    </source>
</evidence>
<evidence type="ECO:0000256" key="5">
    <source>
        <dbReference type="ARBA" id="ARBA00022786"/>
    </source>
</evidence>
<dbReference type="InterPro" id="IPR006155">
    <property type="entry name" value="Josephin"/>
</dbReference>
<evidence type="ECO:0000256" key="9">
    <source>
        <dbReference type="ARBA" id="ARBA00023163"/>
    </source>
</evidence>
<dbReference type="InterPro" id="IPR033865">
    <property type="entry name" value="Ataxin-3"/>
</dbReference>
<dbReference type="EC" id="3.4.19.12" evidence="3"/>
<evidence type="ECO:0000256" key="7">
    <source>
        <dbReference type="ARBA" id="ARBA00022807"/>
    </source>
</evidence>
<keyword evidence="9" id="KW-0804">Transcription</keyword>
<dbReference type="STRING" id="1230383.A0A1M8A8C9"/>
<dbReference type="OMA" id="YIHHERQ"/>
<keyword evidence="4" id="KW-0645">Protease</keyword>
<evidence type="ECO:0000256" key="6">
    <source>
        <dbReference type="ARBA" id="ARBA00022801"/>
    </source>
</evidence>
<dbReference type="SMART" id="SM01246">
    <property type="entry name" value="Josephin"/>
    <property type="match status" value="1"/>
</dbReference>